<dbReference type="PANTHER" id="PTHR38098">
    <property type="entry name" value="LPS-ASSEMBLY LIPOPROTEIN LPTE"/>
    <property type="match status" value="1"/>
</dbReference>
<comment type="subunit">
    <text evidence="6">Component of the lipopolysaccharide transport and assembly complex. Interacts with LptD.</text>
</comment>
<dbReference type="GO" id="GO:0009279">
    <property type="term" value="C:cell outer membrane"/>
    <property type="evidence" value="ECO:0007669"/>
    <property type="project" value="UniProtKB-SubCell"/>
</dbReference>
<evidence type="ECO:0000256" key="1">
    <source>
        <dbReference type="ARBA" id="ARBA00022729"/>
    </source>
</evidence>
<evidence type="ECO:0000256" key="5">
    <source>
        <dbReference type="ARBA" id="ARBA00023288"/>
    </source>
</evidence>
<comment type="similarity">
    <text evidence="6">Belongs to the LptE lipoprotein family.</text>
</comment>
<evidence type="ECO:0000313" key="8">
    <source>
        <dbReference type="Proteomes" id="UP001205843"/>
    </source>
</evidence>
<keyword evidence="5 6" id="KW-0449">Lipoprotein</keyword>
<dbReference type="HAMAP" id="MF_01186">
    <property type="entry name" value="LPS_assembly_LptE"/>
    <property type="match status" value="1"/>
</dbReference>
<dbReference type="PROSITE" id="PS51257">
    <property type="entry name" value="PROKAR_LIPOPROTEIN"/>
    <property type="match status" value="1"/>
</dbReference>
<accession>A0AAE3KAW1</accession>
<keyword evidence="8" id="KW-1185">Reference proteome</keyword>
<dbReference type="PANTHER" id="PTHR38098:SF1">
    <property type="entry name" value="LPS-ASSEMBLY LIPOPROTEIN LPTE"/>
    <property type="match status" value="1"/>
</dbReference>
<organism evidence="7 8">
    <name type="scientific">Natronocella acetinitrilica</name>
    <dbReference type="NCBI Taxonomy" id="414046"/>
    <lineage>
        <taxon>Bacteria</taxon>
        <taxon>Pseudomonadati</taxon>
        <taxon>Pseudomonadota</taxon>
        <taxon>Gammaproteobacteria</taxon>
        <taxon>Chromatiales</taxon>
        <taxon>Ectothiorhodospiraceae</taxon>
        <taxon>Natronocella</taxon>
    </lineage>
</organism>
<protein>
    <recommendedName>
        <fullName evidence="6">LPS-assembly lipoprotein LptE</fullName>
    </recommendedName>
</protein>
<comment type="caution">
    <text evidence="7">The sequence shown here is derived from an EMBL/GenBank/DDBJ whole genome shotgun (WGS) entry which is preliminary data.</text>
</comment>
<keyword evidence="1 6" id="KW-0732">Signal</keyword>
<keyword evidence="3 6" id="KW-0564">Palmitate</keyword>
<comment type="subcellular location">
    <subcellularLocation>
        <location evidence="6">Cell outer membrane</location>
        <topology evidence="6">Lipid-anchor</topology>
    </subcellularLocation>
</comment>
<dbReference type="GO" id="GO:1990351">
    <property type="term" value="C:transporter complex"/>
    <property type="evidence" value="ECO:0007669"/>
    <property type="project" value="TreeGrafter"/>
</dbReference>
<dbReference type="Pfam" id="PF04390">
    <property type="entry name" value="LptE"/>
    <property type="match status" value="1"/>
</dbReference>
<dbReference type="EMBL" id="JALJXV010000002">
    <property type="protein sequence ID" value="MCP1673911.1"/>
    <property type="molecule type" value="Genomic_DNA"/>
</dbReference>
<gene>
    <name evidence="6" type="primary">lptE</name>
    <name evidence="7" type="ORF">J2T57_001010</name>
</gene>
<keyword evidence="2 6" id="KW-0472">Membrane</keyword>
<dbReference type="GO" id="GO:0043165">
    <property type="term" value="P:Gram-negative-bacterium-type cell outer membrane assembly"/>
    <property type="evidence" value="ECO:0007669"/>
    <property type="project" value="UniProtKB-UniRule"/>
</dbReference>
<comment type="function">
    <text evidence="6">Together with LptD, is involved in the assembly of lipopolysaccharide (LPS) at the surface of the outer membrane. Required for the proper assembly of LptD. Binds LPS and may serve as the LPS recognition site at the outer membrane.</text>
</comment>
<dbReference type="InterPro" id="IPR007485">
    <property type="entry name" value="LPS_assembly_LptE"/>
</dbReference>
<evidence type="ECO:0000256" key="4">
    <source>
        <dbReference type="ARBA" id="ARBA00023237"/>
    </source>
</evidence>
<evidence type="ECO:0000313" key="7">
    <source>
        <dbReference type="EMBL" id="MCP1673911.1"/>
    </source>
</evidence>
<dbReference type="Proteomes" id="UP001205843">
    <property type="component" value="Unassembled WGS sequence"/>
</dbReference>
<dbReference type="Gene3D" id="3.30.160.150">
    <property type="entry name" value="Lipoprotein like domain"/>
    <property type="match status" value="1"/>
</dbReference>
<sequence>MRRGLALLLTTLLAVSLAGCGWHLRGSAPGAASLEGVQLAVDSRVGRDELYREVRIALEAAGAEVVSTGSGIPTLRLLDESRSTQRISGGRSDEVRENELRYRLRWEFLDGNGERLVGPDVYQQIRSYRFEQQQVLGSEGREDALVQELRRDAAFLLTDRVQALIGE</sequence>
<evidence type="ECO:0000256" key="2">
    <source>
        <dbReference type="ARBA" id="ARBA00023136"/>
    </source>
</evidence>
<dbReference type="AlphaFoldDB" id="A0AAE3KAW1"/>
<dbReference type="RefSeq" id="WP_253475203.1">
    <property type="nucleotide sequence ID" value="NZ_JALJXV010000002.1"/>
</dbReference>
<proteinExistence type="inferred from homology"/>
<name>A0AAE3KAW1_9GAMM</name>
<evidence type="ECO:0000256" key="6">
    <source>
        <dbReference type="HAMAP-Rule" id="MF_01186"/>
    </source>
</evidence>
<keyword evidence="4 6" id="KW-0998">Cell outer membrane</keyword>
<evidence type="ECO:0000256" key="3">
    <source>
        <dbReference type="ARBA" id="ARBA00023139"/>
    </source>
</evidence>
<dbReference type="GO" id="GO:0001530">
    <property type="term" value="F:lipopolysaccharide binding"/>
    <property type="evidence" value="ECO:0007669"/>
    <property type="project" value="TreeGrafter"/>
</dbReference>
<reference evidence="7" key="1">
    <citation type="submission" date="2022-03" db="EMBL/GenBank/DDBJ databases">
        <title>Genomic Encyclopedia of Type Strains, Phase III (KMG-III): the genomes of soil and plant-associated and newly described type strains.</title>
        <authorList>
            <person name="Whitman W."/>
        </authorList>
    </citation>
    <scope>NUCLEOTIDE SEQUENCE</scope>
    <source>
        <strain evidence="7">ANL 6-2</strain>
    </source>
</reference>
<dbReference type="GO" id="GO:0015920">
    <property type="term" value="P:lipopolysaccharide transport"/>
    <property type="evidence" value="ECO:0007669"/>
    <property type="project" value="TreeGrafter"/>
</dbReference>